<dbReference type="Pfam" id="PF20720">
    <property type="entry name" value="nSTAND3"/>
    <property type="match status" value="1"/>
</dbReference>
<sequence>MTHFNNNKDMKDEQDFKALLNEVRVNNAVVVVGAGISFEPGMPLGNQLAPTVWEVVRSFPDIDKKFEGVGSTKNRIGEDFENIKKAFSYIEENEEALTMFKLIFKNINDKIDIAPEIHKNIARLVHEKFFELIVSFNWDSLLEMSWSKLYGTHINANKIALIKPHGDVLDKKRSWVLPNSPGKVSVEEKSYINQLATERPRTLIIVGYSENDAKIVEELITPFENRWKVYRVSPFSSRKDVIHLTANEFFERLVLELIDTTIYEKWDFLNYRNQKKNIATAVLGYKLTPQDVHVCPELPQVQKAKKILELNNFVILQGKPGSGKSISCYQIAYKYLEKGYEVLRYNNDYFNTETDITIPTNLKAIFIIDDAHLLKDCVLRNLQEKSSENQKIILTITDDIENESALISISNFENIECISKYYLENRFVVMDIISSIDKDIGDYFLQESLESRIELAAKEDNLWTFNYILRGGWKSTKEDYYQIKELNNAQRLIFLLALKQVLTKDNIINLDWLIQNVHKYFPENEISVDQTIIALRKKKLIDPASLRMIHFESAKRQLIFIFDNDKENKKIYEEILRNEILSDDNPLIGKVWFMNGTFSSSINKRIQYLITAEEFSNIITQNLSLKNDLATTHSFYLIDILVRSTSKHYFDLYSFSQMIIEQIEKVNRHTSYALSSLLNELYNTDKNKAKKIGESINVEQVAKKISNLNYENLYNWSRFLSRLCLLLTQKQKLKLMKLLDKSAIENELLKLGHSELDFEQMVEFIDTIYFIDKEYGIQLFNLTLQNFRVAFKRNSIKAWNILGFGFIAYLMGFNSLSEKRTYLKKEQRIVSELIISFIDAKQLAEELLIVPYRSWHNLSELFRILRYIDFPKYSLFVESINLEILKNKFDKDNVWEDFRSEIVEFLYLYFDKKHIAIIDKFLFENKDKLKQKNVFQFAFCPSLIKYHLDNNLDIPLKFSKDYEQRIEWQALDIIVYVLKETDDILLSNFLLRKSKEIANAISNFEEIDLNSINRLLETIHEFDEQIFNEIKNSINVDILKENAMKFSDPIRRHIYNNSETKLKIALLLKTLNDSNPIIELSHMD</sequence>
<dbReference type="EMBL" id="JARNBH010000002">
    <property type="protein sequence ID" value="MEC0271565.1"/>
    <property type="molecule type" value="Genomic_DNA"/>
</dbReference>
<reference evidence="2 3" key="1">
    <citation type="submission" date="2023-03" db="EMBL/GenBank/DDBJ databases">
        <title>Bacillus Genome Sequencing.</title>
        <authorList>
            <person name="Dunlap C."/>
        </authorList>
    </citation>
    <scope>NUCLEOTIDE SEQUENCE [LARGE SCALE GENOMIC DNA]</scope>
    <source>
        <strain evidence="2 3">B-41290</strain>
    </source>
</reference>
<evidence type="ECO:0000313" key="2">
    <source>
        <dbReference type="EMBL" id="MEC0271565.1"/>
    </source>
</evidence>
<keyword evidence="3" id="KW-1185">Reference proteome</keyword>
<organism evidence="2 3">
    <name type="scientific">Peribacillus castrilensis</name>
    <dbReference type="NCBI Taxonomy" id="2897690"/>
    <lineage>
        <taxon>Bacteria</taxon>
        <taxon>Bacillati</taxon>
        <taxon>Bacillota</taxon>
        <taxon>Bacilli</taxon>
        <taxon>Bacillales</taxon>
        <taxon>Bacillaceae</taxon>
        <taxon>Peribacillus</taxon>
    </lineage>
</organism>
<proteinExistence type="predicted"/>
<protein>
    <recommendedName>
        <fullName evidence="1">Novel STAND NTPase 3 domain-containing protein</fullName>
    </recommendedName>
</protein>
<dbReference type="SUPFAM" id="SSF52467">
    <property type="entry name" value="DHS-like NAD/FAD-binding domain"/>
    <property type="match status" value="1"/>
</dbReference>
<dbReference type="Gene3D" id="3.40.50.300">
    <property type="entry name" value="P-loop containing nucleotide triphosphate hydrolases"/>
    <property type="match status" value="1"/>
</dbReference>
<dbReference type="InterPro" id="IPR029035">
    <property type="entry name" value="DHS-like_NAD/FAD-binding_dom"/>
</dbReference>
<comment type="caution">
    <text evidence="2">The sequence shown here is derived from an EMBL/GenBank/DDBJ whole genome shotgun (WGS) entry which is preliminary data.</text>
</comment>
<feature type="domain" description="Novel STAND NTPase 3" evidence="1">
    <location>
        <begin position="300"/>
        <end position="372"/>
    </location>
</feature>
<dbReference type="InterPro" id="IPR027417">
    <property type="entry name" value="P-loop_NTPase"/>
</dbReference>
<gene>
    <name evidence="2" type="ORF">P4706_00525</name>
</gene>
<accession>A0AAW9N4J9</accession>
<evidence type="ECO:0000259" key="1">
    <source>
        <dbReference type="Pfam" id="PF20720"/>
    </source>
</evidence>
<dbReference type="RefSeq" id="WP_367405884.1">
    <property type="nucleotide sequence ID" value="NZ_JARNBH010000002.1"/>
</dbReference>
<dbReference type="Proteomes" id="UP001307168">
    <property type="component" value="Unassembled WGS sequence"/>
</dbReference>
<dbReference type="InterPro" id="IPR049050">
    <property type="entry name" value="nSTAND3"/>
</dbReference>
<dbReference type="AlphaFoldDB" id="A0AAW9N4J9"/>
<name>A0AAW9N4J9_9BACI</name>
<dbReference type="SUPFAM" id="SSF52540">
    <property type="entry name" value="P-loop containing nucleoside triphosphate hydrolases"/>
    <property type="match status" value="1"/>
</dbReference>
<evidence type="ECO:0000313" key="3">
    <source>
        <dbReference type="Proteomes" id="UP001307168"/>
    </source>
</evidence>